<dbReference type="EMBL" id="MCGR01000075">
    <property type="protein sequence ID" value="ORY59913.1"/>
    <property type="molecule type" value="Genomic_DNA"/>
</dbReference>
<feature type="compositionally biased region" description="Low complexity" evidence="1">
    <location>
        <begin position="273"/>
        <end position="318"/>
    </location>
</feature>
<feature type="non-terminal residue" evidence="3">
    <location>
        <position position="450"/>
    </location>
</feature>
<evidence type="ECO:0000256" key="1">
    <source>
        <dbReference type="SAM" id="MobiDB-lite"/>
    </source>
</evidence>
<feature type="region of interest" description="Disordered" evidence="1">
    <location>
        <begin position="66"/>
        <end position="450"/>
    </location>
</feature>
<sequence length="450" mass="47482">MSSSVVHQSPTPSVPHLPPPQRPLLPAVSHLPQDPSTLFLSLLVLGITTLLLLFHRYRHSILHFLSPESDPRPLTETEQNTERNRTKDGRDLPPGATPSGPRRRGLRHRSFSDLGEEEEEKDGKGEEEFKMVSKPVPAGVKSCFKRSASPLPSSASPSLPQHQPQLDTPSRSDTPSPTPRKTVRVVDPSSERASLEALRERTRDIYARGQGGTAVIKRGVVKVNEGPSPSAGEERGSGGAGTESETTTSDDSGAETSTTTTSTSKLERRRSPRLSIPSSVAARSSSLSPSTSPSPTSRLRPSSSPTSSTLRTASPSPLVNSALHATTGHVRAASPSFIVGKTARGASPSPARMQSRKRTGSREGGVGGKEEGAVGEAPTVTPRWVRNKEGKGKGVAAIKAAGGDGGEKDIEQQASAEEQDDDQDDGFEDVSASDVSGSSTPVLEPVLLPP</sequence>
<keyword evidence="2" id="KW-1133">Transmembrane helix</keyword>
<feature type="compositionally biased region" description="Basic and acidic residues" evidence="1">
    <location>
        <begin position="121"/>
        <end position="131"/>
    </location>
</feature>
<keyword evidence="2" id="KW-0472">Membrane</keyword>
<evidence type="ECO:0000256" key="2">
    <source>
        <dbReference type="SAM" id="Phobius"/>
    </source>
</evidence>
<organism evidence="3 4">
    <name type="scientific">Leucosporidium creatinivorum</name>
    <dbReference type="NCBI Taxonomy" id="106004"/>
    <lineage>
        <taxon>Eukaryota</taxon>
        <taxon>Fungi</taxon>
        <taxon>Dikarya</taxon>
        <taxon>Basidiomycota</taxon>
        <taxon>Pucciniomycotina</taxon>
        <taxon>Microbotryomycetes</taxon>
        <taxon>Leucosporidiales</taxon>
        <taxon>Leucosporidium</taxon>
    </lineage>
</organism>
<feature type="transmembrane region" description="Helical" evidence="2">
    <location>
        <begin position="36"/>
        <end position="54"/>
    </location>
</feature>
<accession>A0A1Y2DKX9</accession>
<feature type="compositionally biased region" description="Low complexity" evidence="1">
    <location>
        <begin position="242"/>
        <end position="264"/>
    </location>
</feature>
<dbReference type="AlphaFoldDB" id="A0A1Y2DKX9"/>
<dbReference type="InParanoid" id="A0A1Y2DKX9"/>
<feature type="compositionally biased region" description="Acidic residues" evidence="1">
    <location>
        <begin position="417"/>
        <end position="428"/>
    </location>
</feature>
<proteinExistence type="predicted"/>
<feature type="region of interest" description="Disordered" evidence="1">
    <location>
        <begin position="1"/>
        <end position="28"/>
    </location>
</feature>
<feature type="compositionally biased region" description="Low complexity" evidence="1">
    <location>
        <begin position="147"/>
        <end position="160"/>
    </location>
</feature>
<evidence type="ECO:0000313" key="4">
    <source>
        <dbReference type="Proteomes" id="UP000193467"/>
    </source>
</evidence>
<name>A0A1Y2DKX9_9BASI</name>
<reference evidence="3 4" key="1">
    <citation type="submission" date="2016-07" db="EMBL/GenBank/DDBJ databases">
        <title>Pervasive Adenine N6-methylation of Active Genes in Fungi.</title>
        <authorList>
            <consortium name="DOE Joint Genome Institute"/>
            <person name="Mondo S.J."/>
            <person name="Dannebaum R.O."/>
            <person name="Kuo R.C."/>
            <person name="Labutti K."/>
            <person name="Haridas S."/>
            <person name="Kuo A."/>
            <person name="Salamov A."/>
            <person name="Ahrendt S.R."/>
            <person name="Lipzen A."/>
            <person name="Sullivan W."/>
            <person name="Andreopoulos W.B."/>
            <person name="Clum A."/>
            <person name="Lindquist E."/>
            <person name="Daum C."/>
            <person name="Ramamoorthy G.K."/>
            <person name="Gryganskyi A."/>
            <person name="Culley D."/>
            <person name="Magnuson J.K."/>
            <person name="James T.Y."/>
            <person name="O'Malley M.A."/>
            <person name="Stajich J.E."/>
            <person name="Spatafora J.W."/>
            <person name="Visel A."/>
            <person name="Grigoriev I.V."/>
        </authorList>
    </citation>
    <scope>NUCLEOTIDE SEQUENCE [LARGE SCALE GENOMIC DNA]</scope>
    <source>
        <strain evidence="3 4">62-1032</strain>
    </source>
</reference>
<keyword evidence="4" id="KW-1185">Reference proteome</keyword>
<evidence type="ECO:0000313" key="3">
    <source>
        <dbReference type="EMBL" id="ORY59913.1"/>
    </source>
</evidence>
<keyword evidence="2" id="KW-0812">Transmembrane</keyword>
<dbReference type="Proteomes" id="UP000193467">
    <property type="component" value="Unassembled WGS sequence"/>
</dbReference>
<comment type="caution">
    <text evidence="3">The sequence shown here is derived from an EMBL/GenBank/DDBJ whole genome shotgun (WGS) entry which is preliminary data.</text>
</comment>
<protein>
    <submittedName>
        <fullName evidence="3">Uncharacterized protein</fullName>
    </submittedName>
</protein>
<feature type="compositionally biased region" description="Basic and acidic residues" evidence="1">
    <location>
        <begin position="189"/>
        <end position="206"/>
    </location>
</feature>
<gene>
    <name evidence="3" type="ORF">BCR35DRAFT_309254</name>
</gene>
<feature type="compositionally biased region" description="Basic and acidic residues" evidence="1">
    <location>
        <begin position="69"/>
        <end position="91"/>
    </location>
</feature>
<feature type="compositionally biased region" description="Pro residues" evidence="1">
    <location>
        <begin position="12"/>
        <end position="23"/>
    </location>
</feature>